<proteinExistence type="predicted"/>
<dbReference type="EMBL" id="JBHRTO010000001">
    <property type="protein sequence ID" value="MFC3180456.1"/>
    <property type="molecule type" value="Genomic_DNA"/>
</dbReference>
<evidence type="ECO:0000313" key="2">
    <source>
        <dbReference type="Proteomes" id="UP001595547"/>
    </source>
</evidence>
<gene>
    <name evidence="1" type="ORF">ACFOGH_05610</name>
</gene>
<dbReference type="RefSeq" id="WP_380072080.1">
    <property type="nucleotide sequence ID" value="NZ_JBHRTO010000001.1"/>
</dbReference>
<name>A0ABV7IVD0_9RHOB</name>
<comment type="caution">
    <text evidence="1">The sequence shown here is derived from an EMBL/GenBank/DDBJ whole genome shotgun (WGS) entry which is preliminary data.</text>
</comment>
<dbReference type="Proteomes" id="UP001595547">
    <property type="component" value="Unassembled WGS sequence"/>
</dbReference>
<evidence type="ECO:0000313" key="1">
    <source>
        <dbReference type="EMBL" id="MFC3180456.1"/>
    </source>
</evidence>
<accession>A0ABV7IVD0</accession>
<keyword evidence="2" id="KW-1185">Reference proteome</keyword>
<organism evidence="1 2">
    <name type="scientific">Cypionkella sinensis</name>
    <dbReference type="NCBI Taxonomy" id="1756043"/>
    <lineage>
        <taxon>Bacteria</taxon>
        <taxon>Pseudomonadati</taxon>
        <taxon>Pseudomonadota</taxon>
        <taxon>Alphaproteobacteria</taxon>
        <taxon>Rhodobacterales</taxon>
        <taxon>Paracoccaceae</taxon>
        <taxon>Cypionkella</taxon>
    </lineage>
</organism>
<sequence length="114" mass="11474">MAAIATTTSQGSGQRTAVSNTLTASDTFAYTPGAGQLLFLFNPTGSTITPTIVGDTATLFYPAELGIPVAVSAGVAVPVTAGQMIVVNLDEQYKLLSPTNTITAGAGLIAILTL</sequence>
<evidence type="ECO:0008006" key="3">
    <source>
        <dbReference type="Google" id="ProtNLM"/>
    </source>
</evidence>
<protein>
    <recommendedName>
        <fullName evidence="3">BclA C-terminal domain-containing protein</fullName>
    </recommendedName>
</protein>
<reference evidence="2" key="1">
    <citation type="journal article" date="2019" name="Int. J. Syst. Evol. Microbiol.">
        <title>The Global Catalogue of Microorganisms (GCM) 10K type strain sequencing project: providing services to taxonomists for standard genome sequencing and annotation.</title>
        <authorList>
            <consortium name="The Broad Institute Genomics Platform"/>
            <consortium name="The Broad Institute Genome Sequencing Center for Infectious Disease"/>
            <person name="Wu L."/>
            <person name="Ma J."/>
        </authorList>
    </citation>
    <scope>NUCLEOTIDE SEQUENCE [LARGE SCALE GENOMIC DNA]</scope>
    <source>
        <strain evidence="2">KCTC 52039</strain>
    </source>
</reference>